<proteinExistence type="predicted"/>
<dbReference type="KEGG" id="dpd:Deipe_1437"/>
<dbReference type="Proteomes" id="UP000010467">
    <property type="component" value="Chromosome"/>
</dbReference>
<dbReference type="RefSeq" id="WP_015235286.1">
    <property type="nucleotide sequence ID" value="NC_019793.1"/>
</dbReference>
<protein>
    <submittedName>
        <fullName evidence="1">Uncharacterized protein</fullName>
    </submittedName>
</protein>
<dbReference type="AlphaFoldDB" id="K9ZZA9"/>
<gene>
    <name evidence="1" type="ordered locus">Deipe_1437</name>
</gene>
<dbReference type="EMBL" id="CP003382">
    <property type="protein sequence ID" value="AFZ66978.1"/>
    <property type="molecule type" value="Genomic_DNA"/>
</dbReference>
<dbReference type="HOGENOM" id="CLU_1841836_0_0_0"/>
<dbReference type="STRING" id="937777.Deipe_1437"/>
<organism evidence="1 2">
    <name type="scientific">Deinococcus peraridilitoris (strain DSM 19664 / LMG 22246 / CIP 109416 / KR-200)</name>
    <dbReference type="NCBI Taxonomy" id="937777"/>
    <lineage>
        <taxon>Bacteria</taxon>
        <taxon>Thermotogati</taxon>
        <taxon>Deinococcota</taxon>
        <taxon>Deinococci</taxon>
        <taxon>Deinococcales</taxon>
        <taxon>Deinococcaceae</taxon>
        <taxon>Deinococcus</taxon>
    </lineage>
</organism>
<name>K9ZZA9_DEIPD</name>
<keyword evidence="2" id="KW-1185">Reference proteome</keyword>
<reference evidence="2" key="1">
    <citation type="submission" date="2012-03" db="EMBL/GenBank/DDBJ databases">
        <title>Complete sequence of chromosome of Deinococcus peraridilitoris DSM 19664.</title>
        <authorList>
            <person name="Lucas S."/>
            <person name="Copeland A."/>
            <person name="Lapidus A."/>
            <person name="Glavina del Rio T."/>
            <person name="Dalin E."/>
            <person name="Tice H."/>
            <person name="Bruce D."/>
            <person name="Goodwin L."/>
            <person name="Pitluck S."/>
            <person name="Peters L."/>
            <person name="Mikhailova N."/>
            <person name="Lu M."/>
            <person name="Kyrpides N."/>
            <person name="Mavromatis K."/>
            <person name="Ivanova N."/>
            <person name="Brettin T."/>
            <person name="Detter J.C."/>
            <person name="Han C."/>
            <person name="Larimer F."/>
            <person name="Land M."/>
            <person name="Hauser L."/>
            <person name="Markowitz V."/>
            <person name="Cheng J.-F."/>
            <person name="Hugenholtz P."/>
            <person name="Woyke T."/>
            <person name="Wu D."/>
            <person name="Pukall R."/>
            <person name="Steenblock K."/>
            <person name="Brambilla E."/>
            <person name="Klenk H.-P."/>
            <person name="Eisen J.A."/>
        </authorList>
    </citation>
    <scope>NUCLEOTIDE SEQUENCE [LARGE SCALE GENOMIC DNA]</scope>
    <source>
        <strain evidence="2">DSM 19664 / LMG 22246 / CIP 109416 / KR-200</strain>
    </source>
</reference>
<evidence type="ECO:0000313" key="2">
    <source>
        <dbReference type="Proteomes" id="UP000010467"/>
    </source>
</evidence>
<accession>K9ZZA9</accession>
<evidence type="ECO:0000313" key="1">
    <source>
        <dbReference type="EMBL" id="AFZ66978.1"/>
    </source>
</evidence>
<dbReference type="PATRIC" id="fig|937777.3.peg.1442"/>
<sequence>MARELERTLADLLRPKTLRGGNETVESLVLFSDTVLMTDSVTATLGAARCRLGYMQVGRSQVLGAADATFTGLTSLDFDERDTAYLSEFTRASEALYEELGEVLAFLQDELTFELIGGSARLFTSAFTRASEAWLEGET</sequence>